<evidence type="ECO:0000259" key="2">
    <source>
        <dbReference type="Pfam" id="PF09992"/>
    </source>
</evidence>
<evidence type="ECO:0000256" key="1">
    <source>
        <dbReference type="SAM" id="SignalP"/>
    </source>
</evidence>
<keyword evidence="3" id="KW-0326">Glycosidase</keyword>
<reference evidence="3" key="2">
    <citation type="journal article" date="2021" name="PeerJ">
        <title>Extensive microbial diversity within the chicken gut microbiome revealed by metagenomics and culture.</title>
        <authorList>
            <person name="Gilroy R."/>
            <person name="Ravi A."/>
            <person name="Getino M."/>
            <person name="Pursley I."/>
            <person name="Horton D.L."/>
            <person name="Alikhan N.F."/>
            <person name="Baker D."/>
            <person name="Gharbi K."/>
            <person name="Hall N."/>
            <person name="Watson M."/>
            <person name="Adriaenssens E.M."/>
            <person name="Foster-Nyarko E."/>
            <person name="Jarju S."/>
            <person name="Secka A."/>
            <person name="Antonio M."/>
            <person name="Oren A."/>
            <person name="Chaudhuri R.R."/>
            <person name="La Ragione R."/>
            <person name="Hildebrand F."/>
            <person name="Pallen M.J."/>
        </authorList>
    </citation>
    <scope>NUCLEOTIDE SEQUENCE</scope>
    <source>
        <strain evidence="3">ChiHile30-977</strain>
    </source>
</reference>
<evidence type="ECO:0000313" key="4">
    <source>
        <dbReference type="Proteomes" id="UP000886819"/>
    </source>
</evidence>
<protein>
    <submittedName>
        <fullName evidence="3">Phosphodiester glycosidase family protein</fullName>
    </submittedName>
</protein>
<feature type="chain" id="PRO_5038547552" evidence="1">
    <location>
        <begin position="20"/>
        <end position="372"/>
    </location>
</feature>
<dbReference type="AlphaFoldDB" id="A0A9D1CI74"/>
<keyword evidence="3" id="KW-0378">Hydrolase</keyword>
<gene>
    <name evidence="3" type="ORF">IAA66_04385</name>
</gene>
<feature type="signal peptide" evidence="1">
    <location>
        <begin position="1"/>
        <end position="19"/>
    </location>
</feature>
<keyword evidence="1" id="KW-0732">Signal</keyword>
<dbReference type="PANTHER" id="PTHR40446:SF2">
    <property type="entry name" value="N-ACETYLGLUCOSAMINE-1-PHOSPHODIESTER ALPHA-N-ACETYLGLUCOSAMINIDASE"/>
    <property type="match status" value="1"/>
</dbReference>
<dbReference type="InterPro" id="IPR018711">
    <property type="entry name" value="NAGPA"/>
</dbReference>
<feature type="domain" description="Phosphodiester glycosidase" evidence="2">
    <location>
        <begin position="191"/>
        <end position="370"/>
    </location>
</feature>
<name>A0A9D1CI74_9FIRM</name>
<reference evidence="3" key="1">
    <citation type="submission" date="2020-10" db="EMBL/GenBank/DDBJ databases">
        <authorList>
            <person name="Gilroy R."/>
        </authorList>
    </citation>
    <scope>NUCLEOTIDE SEQUENCE</scope>
    <source>
        <strain evidence="3">ChiHile30-977</strain>
    </source>
</reference>
<dbReference type="PANTHER" id="PTHR40446">
    <property type="entry name" value="N-ACETYLGLUCOSAMINE-1-PHOSPHODIESTER ALPHA-N-ACETYLGLUCOSAMINIDASE"/>
    <property type="match status" value="1"/>
</dbReference>
<comment type="caution">
    <text evidence="3">The sequence shown here is derived from an EMBL/GenBank/DDBJ whole genome shotgun (WGS) entry which is preliminary data.</text>
</comment>
<dbReference type="Proteomes" id="UP000886819">
    <property type="component" value="Unassembled WGS sequence"/>
</dbReference>
<dbReference type="EMBL" id="DVFI01000065">
    <property type="protein sequence ID" value="HIQ62811.1"/>
    <property type="molecule type" value="Genomic_DNA"/>
</dbReference>
<dbReference type="Pfam" id="PF09992">
    <property type="entry name" value="NAGPA"/>
    <property type="match status" value="1"/>
</dbReference>
<accession>A0A9D1CI74</accession>
<sequence length="372" mass="38999">MHILSLVFVVLLCGVTVRAAVPQAPAAQSALATARPRQTAAQPEATDIPAVPSATVSAAATPAPTAYAVNVVSHIEIEDITPPPATPFAPAVTAATVPATAAAATATATTVPATATAAPVTLGQSPAPAATPTWSYQTDTQSVQIVRHEIKNVVYFAVDIRLSDPRQLLSAFSSDRFDGATESVEDIATRNGALLAVNGDFATFNNGGIILRNGNLYRANDSSRHLLVMDAAGDLIPYTEPPENPEEAAAQFIEEGVWQTMVFGPVLVADGEAVPLPEDFFISTGLTTEPRTAIGQIGPLHYLILVVDGRQEGYSQGVSLPRLQELFLMHGVETAFNLDGGGSTTLFFDGKIINRPGNGGQRHVSDILYLLP</sequence>
<evidence type="ECO:0000313" key="3">
    <source>
        <dbReference type="EMBL" id="HIQ62811.1"/>
    </source>
</evidence>
<organism evidence="3 4">
    <name type="scientific">Candidatus Avichristensenella intestinipullorum</name>
    <dbReference type="NCBI Taxonomy" id="2840693"/>
    <lineage>
        <taxon>Bacteria</taxon>
        <taxon>Bacillati</taxon>
        <taxon>Bacillota</taxon>
        <taxon>Clostridia</taxon>
        <taxon>Candidatus Avichristensenella</taxon>
    </lineage>
</organism>
<proteinExistence type="predicted"/>
<dbReference type="GO" id="GO:0016798">
    <property type="term" value="F:hydrolase activity, acting on glycosyl bonds"/>
    <property type="evidence" value="ECO:0007669"/>
    <property type="project" value="UniProtKB-KW"/>
</dbReference>